<protein>
    <submittedName>
        <fullName evidence="2">Uncharacterized protein</fullName>
    </submittedName>
</protein>
<reference evidence="2 3" key="1">
    <citation type="journal article" date="2015" name="Proc. Natl. Acad. Sci. U.S.A.">
        <title>The resurrection genome of Boea hygrometrica: A blueprint for survival of dehydration.</title>
        <authorList>
            <person name="Xiao L."/>
            <person name="Yang G."/>
            <person name="Zhang L."/>
            <person name="Yang X."/>
            <person name="Zhao S."/>
            <person name="Ji Z."/>
            <person name="Zhou Q."/>
            <person name="Hu M."/>
            <person name="Wang Y."/>
            <person name="Chen M."/>
            <person name="Xu Y."/>
            <person name="Jin H."/>
            <person name="Xiao X."/>
            <person name="Hu G."/>
            <person name="Bao F."/>
            <person name="Hu Y."/>
            <person name="Wan P."/>
            <person name="Li L."/>
            <person name="Deng X."/>
            <person name="Kuang T."/>
            <person name="Xiang C."/>
            <person name="Zhu J.K."/>
            <person name="Oliver M.J."/>
            <person name="He Y."/>
        </authorList>
    </citation>
    <scope>NUCLEOTIDE SEQUENCE [LARGE SCALE GENOMIC DNA]</scope>
    <source>
        <strain evidence="3">cv. XS01</strain>
    </source>
</reference>
<feature type="compositionally biased region" description="Basic and acidic residues" evidence="1">
    <location>
        <begin position="60"/>
        <end position="69"/>
    </location>
</feature>
<keyword evidence="3" id="KW-1185">Reference proteome</keyword>
<dbReference type="AlphaFoldDB" id="A0A2Z7CBS3"/>
<evidence type="ECO:0000256" key="1">
    <source>
        <dbReference type="SAM" id="MobiDB-lite"/>
    </source>
</evidence>
<feature type="compositionally biased region" description="Low complexity" evidence="1">
    <location>
        <begin position="84"/>
        <end position="94"/>
    </location>
</feature>
<accession>A0A2Z7CBS3</accession>
<feature type="compositionally biased region" description="Basic and acidic residues" evidence="1">
    <location>
        <begin position="96"/>
        <end position="105"/>
    </location>
</feature>
<dbReference type="EMBL" id="KQ996983">
    <property type="protein sequence ID" value="KZV44501.1"/>
    <property type="molecule type" value="Genomic_DNA"/>
</dbReference>
<proteinExistence type="predicted"/>
<dbReference type="OrthoDB" id="1291591at2759"/>
<organism evidence="2 3">
    <name type="scientific">Dorcoceras hygrometricum</name>
    <dbReference type="NCBI Taxonomy" id="472368"/>
    <lineage>
        <taxon>Eukaryota</taxon>
        <taxon>Viridiplantae</taxon>
        <taxon>Streptophyta</taxon>
        <taxon>Embryophyta</taxon>
        <taxon>Tracheophyta</taxon>
        <taxon>Spermatophyta</taxon>
        <taxon>Magnoliopsida</taxon>
        <taxon>eudicotyledons</taxon>
        <taxon>Gunneridae</taxon>
        <taxon>Pentapetalae</taxon>
        <taxon>asterids</taxon>
        <taxon>lamiids</taxon>
        <taxon>Lamiales</taxon>
        <taxon>Gesneriaceae</taxon>
        <taxon>Didymocarpoideae</taxon>
        <taxon>Trichosporeae</taxon>
        <taxon>Loxocarpinae</taxon>
        <taxon>Dorcoceras</taxon>
    </lineage>
</organism>
<dbReference type="Proteomes" id="UP000250235">
    <property type="component" value="Unassembled WGS sequence"/>
</dbReference>
<sequence>MGACASIPKAMRAEVIAAPPPEQPKEETPLPTAAVEPEEAKVVVENDKSQSLGTLLIEEEAPKEPKGNAESEIEEEEARAGPLPVSEPVAPVASEAEEKLTRPTA</sequence>
<feature type="region of interest" description="Disordered" evidence="1">
    <location>
        <begin position="17"/>
        <end position="105"/>
    </location>
</feature>
<evidence type="ECO:0000313" key="3">
    <source>
        <dbReference type="Proteomes" id="UP000250235"/>
    </source>
</evidence>
<evidence type="ECO:0000313" key="2">
    <source>
        <dbReference type="EMBL" id="KZV44501.1"/>
    </source>
</evidence>
<gene>
    <name evidence="2" type="ORF">F511_25759</name>
</gene>
<feature type="compositionally biased region" description="Basic and acidic residues" evidence="1">
    <location>
        <begin position="38"/>
        <end position="48"/>
    </location>
</feature>
<name>A0A2Z7CBS3_9LAMI</name>